<dbReference type="EMBL" id="ADJX01000003">
    <property type="protein sequence ID" value="OSL48160.1"/>
    <property type="molecule type" value="Genomic_DNA"/>
</dbReference>
<sequence>MIDGGIGKVEQDALPGQHTRKINGLIICGFIFFYAPINPFFYRYLTPLSY</sequence>
<evidence type="ECO:0000313" key="2">
    <source>
        <dbReference type="EMBL" id="OSL48160.1"/>
    </source>
</evidence>
<organism evidence="2 3">
    <name type="scientific">Escherichia coli H605</name>
    <dbReference type="NCBI Taxonomy" id="656410"/>
    <lineage>
        <taxon>Bacteria</taxon>
        <taxon>Pseudomonadati</taxon>
        <taxon>Pseudomonadota</taxon>
        <taxon>Gammaproteobacteria</taxon>
        <taxon>Enterobacterales</taxon>
        <taxon>Enterobacteriaceae</taxon>
        <taxon>Escherichia</taxon>
    </lineage>
</organism>
<proteinExistence type="predicted"/>
<comment type="caution">
    <text evidence="2">The sequence shown here is derived from an EMBL/GenBank/DDBJ whole genome shotgun (WGS) entry which is preliminary data.</text>
</comment>
<keyword evidence="1" id="KW-0472">Membrane</keyword>
<evidence type="ECO:0000313" key="3">
    <source>
        <dbReference type="Proteomes" id="UP000243401"/>
    </source>
</evidence>
<accession>A0AAJ3TZY3</accession>
<reference evidence="2 3" key="1">
    <citation type="submission" date="2010-04" db="EMBL/GenBank/DDBJ databases">
        <title>The Genome Sequence of Escherichia coli H605.</title>
        <authorList>
            <consortium name="The Broad Institute Genome Sequencing Platform"/>
            <consortium name="The Broad Institute Genome Sequencing Center for Infectious Disease"/>
            <person name="Feldgarden M."/>
            <person name="Gordon D.M."/>
            <person name="Johnson J.R."/>
            <person name="Johnston B.D."/>
            <person name="Young S."/>
            <person name="Zeng Q."/>
            <person name="Koehrsen M."/>
            <person name="Alvarado L."/>
            <person name="Berlin A.M."/>
            <person name="Borenstein D."/>
            <person name="Chapman S.B."/>
            <person name="Chen Z."/>
            <person name="Engels R."/>
            <person name="Freedman E."/>
            <person name="Gellesch M."/>
            <person name="Goldberg J."/>
            <person name="Griggs A."/>
            <person name="Gujja S."/>
            <person name="Heilman E.R."/>
            <person name="Heiman D.I."/>
            <person name="Hepburn T.A."/>
            <person name="Howarth C."/>
            <person name="Jen D."/>
            <person name="Larson L."/>
            <person name="Mehta T."/>
            <person name="Park D."/>
            <person name="Pearson M."/>
            <person name="Richards J."/>
            <person name="Roberts A."/>
            <person name="Saif S."/>
            <person name="Shea T.D."/>
            <person name="Shenoy N."/>
            <person name="Sisk P."/>
            <person name="Stolte C."/>
            <person name="Sykes S.N."/>
            <person name="Walk T."/>
            <person name="White J."/>
            <person name="Yandava C."/>
            <person name="Haas B."/>
            <person name="Henn M.R."/>
            <person name="Nusbaum C."/>
            <person name="Birren B."/>
        </authorList>
    </citation>
    <scope>NUCLEOTIDE SEQUENCE [LARGE SCALE GENOMIC DNA]</scope>
    <source>
        <strain evidence="2 3">H605</strain>
    </source>
</reference>
<keyword evidence="1" id="KW-1133">Transmembrane helix</keyword>
<keyword evidence="1" id="KW-0812">Transmembrane</keyword>
<name>A0AAJ3TZY3_ECOLX</name>
<evidence type="ECO:0000256" key="1">
    <source>
        <dbReference type="SAM" id="Phobius"/>
    </source>
</evidence>
<gene>
    <name evidence="2" type="ORF">EATG_02868</name>
</gene>
<feature type="transmembrane region" description="Helical" evidence="1">
    <location>
        <begin position="22"/>
        <end position="42"/>
    </location>
</feature>
<dbReference type="AlphaFoldDB" id="A0AAJ3TZY3"/>
<dbReference type="Proteomes" id="UP000243401">
    <property type="component" value="Unassembled WGS sequence"/>
</dbReference>
<protein>
    <submittedName>
        <fullName evidence="2">Uncharacterized protein</fullName>
    </submittedName>
</protein>